<accession>A0A7I4Z7C4</accession>
<dbReference type="PROSITE" id="PS51257">
    <property type="entry name" value="PROKAR_LIPOPROTEIN"/>
    <property type="match status" value="1"/>
</dbReference>
<evidence type="ECO:0000313" key="2">
    <source>
        <dbReference type="Proteomes" id="UP000025227"/>
    </source>
</evidence>
<keyword evidence="1" id="KW-1133">Transmembrane helix</keyword>
<keyword evidence="1" id="KW-0472">Membrane</keyword>
<proteinExistence type="predicted"/>
<organism evidence="2 3">
    <name type="scientific">Haemonchus contortus</name>
    <name type="common">Barber pole worm</name>
    <dbReference type="NCBI Taxonomy" id="6289"/>
    <lineage>
        <taxon>Eukaryota</taxon>
        <taxon>Metazoa</taxon>
        <taxon>Ecdysozoa</taxon>
        <taxon>Nematoda</taxon>
        <taxon>Chromadorea</taxon>
        <taxon>Rhabditida</taxon>
        <taxon>Rhabditina</taxon>
        <taxon>Rhabditomorpha</taxon>
        <taxon>Strongyloidea</taxon>
        <taxon>Trichostrongylidae</taxon>
        <taxon>Haemonchus</taxon>
    </lineage>
</organism>
<dbReference type="Proteomes" id="UP000025227">
    <property type="component" value="Unplaced"/>
</dbReference>
<name>A0A7I4Z7C4_HAECO</name>
<sequence>MFCYYMRQLSSVTLLLSCWRDENSNVTHDPDLTCYSGRVSYVPKNVEVLNKVPSYWCLLIVNVGLDIQQVSHLEFIGHNEPRYGLLLPHECDVGPEMKNGEVFAYIRCSSSDCNHLAGLVECLHHLAWSETKSDRRDAIRMVITSLWKAAGGEHYLHHHHGQGKEFVHELVSVLLLVLVVTMFCHLGAFIIVTDDFLQNA</sequence>
<dbReference type="AlphaFoldDB" id="A0A7I4Z7C4"/>
<evidence type="ECO:0000256" key="1">
    <source>
        <dbReference type="SAM" id="Phobius"/>
    </source>
</evidence>
<evidence type="ECO:0000313" key="3">
    <source>
        <dbReference type="WBParaSite" id="HCON_00192990-00001"/>
    </source>
</evidence>
<keyword evidence="2" id="KW-1185">Reference proteome</keyword>
<protein>
    <submittedName>
        <fullName evidence="3">Innexin</fullName>
    </submittedName>
</protein>
<keyword evidence="1" id="KW-0812">Transmembrane</keyword>
<feature type="transmembrane region" description="Helical" evidence="1">
    <location>
        <begin position="170"/>
        <end position="192"/>
    </location>
</feature>
<reference evidence="3" key="1">
    <citation type="submission" date="2020-12" db="UniProtKB">
        <authorList>
            <consortium name="WormBaseParasite"/>
        </authorList>
    </citation>
    <scope>IDENTIFICATION</scope>
    <source>
        <strain evidence="3">MHco3</strain>
    </source>
</reference>
<dbReference type="WBParaSite" id="HCON_00192990-00001">
    <property type="protein sequence ID" value="HCON_00192990-00001"/>
    <property type="gene ID" value="HCON_00192990"/>
</dbReference>